<proteinExistence type="predicted"/>
<protein>
    <recommendedName>
        <fullName evidence="3">Lipocalin-like domain-containing protein</fullName>
    </recommendedName>
</protein>
<evidence type="ECO:0000313" key="2">
    <source>
        <dbReference type="Proteomes" id="UP000288102"/>
    </source>
</evidence>
<dbReference type="AlphaFoldDB" id="A0A434A8J0"/>
<evidence type="ECO:0008006" key="3">
    <source>
        <dbReference type="Google" id="ProtNLM"/>
    </source>
</evidence>
<sequence length="119" mass="14200">MKNFIPRIISVFFLLSSVHFYCQEKTNDCKEIYGKWKTYYMQLPFGIDSKDKSETWVFNENGTLTVDEKMSRYTLDEDCSKFTIEGDLNFFSIKITGDTLFMSKRVLPHESYIFRLKRN</sequence>
<comment type="caution">
    <text evidence="1">The sequence shown here is derived from an EMBL/GenBank/DDBJ whole genome shotgun (WGS) entry which is preliminary data.</text>
</comment>
<evidence type="ECO:0000313" key="1">
    <source>
        <dbReference type="EMBL" id="RUT70642.1"/>
    </source>
</evidence>
<name>A0A434A8J0_9FLAO</name>
<accession>A0A434A8J0</accession>
<dbReference type="Proteomes" id="UP000288102">
    <property type="component" value="Unassembled WGS sequence"/>
</dbReference>
<dbReference type="RefSeq" id="WP_127338084.1">
    <property type="nucleotide sequence ID" value="NZ_QWDM01000005.1"/>
</dbReference>
<gene>
    <name evidence="1" type="ORF">D0817_09200</name>
</gene>
<keyword evidence="2" id="KW-1185">Reference proteome</keyword>
<dbReference type="EMBL" id="QWDM01000005">
    <property type="protein sequence ID" value="RUT70642.1"/>
    <property type="molecule type" value="Genomic_DNA"/>
</dbReference>
<reference evidence="2" key="1">
    <citation type="journal article" date="2019" name="Syst. Appl. Microbiol.">
        <title>Flavobacterium circumlabens sp. nov. and Flavobacterium cupreum sp. nov., two psychrotrophic species isolated from Antarctic environmental samples.</title>
        <authorList>
            <person name="Kralova S."/>
            <person name="Busse H.-J."/>
            <person name="Svec P."/>
            <person name="Maslanova I."/>
            <person name="Stankova E."/>
            <person name="Bartak M."/>
            <person name="Sedlacek I."/>
        </authorList>
    </citation>
    <scope>NUCLEOTIDE SEQUENCE [LARGE SCALE GENOMIC DNA]</scope>
    <source>
        <strain evidence="2">CCM 8825</strain>
    </source>
</reference>
<dbReference type="OrthoDB" id="9842580at2"/>
<organism evidence="1 2">
    <name type="scientific">Flavobacterium cupreum</name>
    <dbReference type="NCBI Taxonomy" id="2133766"/>
    <lineage>
        <taxon>Bacteria</taxon>
        <taxon>Pseudomonadati</taxon>
        <taxon>Bacteroidota</taxon>
        <taxon>Flavobacteriia</taxon>
        <taxon>Flavobacteriales</taxon>
        <taxon>Flavobacteriaceae</taxon>
        <taxon>Flavobacterium</taxon>
    </lineage>
</organism>